<comment type="caution">
    <text evidence="1">The sequence shown here is derived from an EMBL/GenBank/DDBJ whole genome shotgun (WGS) entry which is preliminary data.</text>
</comment>
<evidence type="ECO:0000313" key="1">
    <source>
        <dbReference type="EMBL" id="KIL39153.1"/>
    </source>
</evidence>
<name>A0ABR5AEQ4_9BACL</name>
<organism evidence="1 2">
    <name type="scientific">Gordoniibacillus kamchatkensis</name>
    <dbReference type="NCBI Taxonomy" id="1590651"/>
    <lineage>
        <taxon>Bacteria</taxon>
        <taxon>Bacillati</taxon>
        <taxon>Bacillota</taxon>
        <taxon>Bacilli</taxon>
        <taxon>Bacillales</taxon>
        <taxon>Paenibacillaceae</taxon>
        <taxon>Gordoniibacillus</taxon>
    </lineage>
</organism>
<reference evidence="1 2" key="1">
    <citation type="submission" date="2014-12" db="EMBL/GenBank/DDBJ databases">
        <title>Draft genome sequence of Paenibacillus kamchatkensis strain B-2647.</title>
        <authorList>
            <person name="Karlyshev A.V."/>
            <person name="Kudryashova E.B."/>
        </authorList>
    </citation>
    <scope>NUCLEOTIDE SEQUENCE [LARGE SCALE GENOMIC DNA]</scope>
    <source>
        <strain evidence="1 2">VKM B-2647</strain>
    </source>
</reference>
<dbReference type="RefSeq" id="WP_041049631.1">
    <property type="nucleotide sequence ID" value="NZ_JXAK01000042.1"/>
</dbReference>
<gene>
    <name evidence="1" type="ORF">SD70_21600</name>
</gene>
<sequence length="63" mass="7379">MIATTHKADKQEAMSKLRAMELDQIAEWLGRLPEEKWERLFLVSWPTLAKKCGVVEEDLLHTR</sequence>
<accession>A0ABR5AEQ4</accession>
<dbReference type="EMBL" id="JXAK01000042">
    <property type="protein sequence ID" value="KIL39153.1"/>
    <property type="molecule type" value="Genomic_DNA"/>
</dbReference>
<evidence type="ECO:0000313" key="2">
    <source>
        <dbReference type="Proteomes" id="UP000031967"/>
    </source>
</evidence>
<proteinExistence type="predicted"/>
<dbReference type="Proteomes" id="UP000031967">
    <property type="component" value="Unassembled WGS sequence"/>
</dbReference>
<keyword evidence="2" id="KW-1185">Reference proteome</keyword>
<protein>
    <submittedName>
        <fullName evidence="1">Uncharacterized protein</fullName>
    </submittedName>
</protein>